<comment type="caution">
    <text evidence="2">The sequence shown here is derived from an EMBL/GenBank/DDBJ whole genome shotgun (WGS) entry which is preliminary data.</text>
</comment>
<organism evidence="2 3">
    <name type="scientific">Actinomadura vinacea</name>
    <dbReference type="NCBI Taxonomy" id="115336"/>
    <lineage>
        <taxon>Bacteria</taxon>
        <taxon>Bacillati</taxon>
        <taxon>Actinomycetota</taxon>
        <taxon>Actinomycetes</taxon>
        <taxon>Streptosporangiales</taxon>
        <taxon>Thermomonosporaceae</taxon>
        <taxon>Actinomadura</taxon>
    </lineage>
</organism>
<evidence type="ECO:0000313" key="3">
    <source>
        <dbReference type="Proteomes" id="UP001501231"/>
    </source>
</evidence>
<protein>
    <recommendedName>
        <fullName evidence="4">Sulfotransferase</fullName>
    </recommendedName>
</protein>
<dbReference type="PANTHER" id="PTHR10605">
    <property type="entry name" value="HEPARAN SULFATE SULFOTRANSFERASE"/>
    <property type="match status" value="1"/>
</dbReference>
<evidence type="ECO:0000256" key="1">
    <source>
        <dbReference type="ARBA" id="ARBA00022679"/>
    </source>
</evidence>
<proteinExistence type="predicted"/>
<dbReference type="SUPFAM" id="SSF52540">
    <property type="entry name" value="P-loop containing nucleoside triphosphate hydrolases"/>
    <property type="match status" value="1"/>
</dbReference>
<evidence type="ECO:0000313" key="2">
    <source>
        <dbReference type="EMBL" id="GAA2432965.1"/>
    </source>
</evidence>
<dbReference type="InterPro" id="IPR037359">
    <property type="entry name" value="NST/OST"/>
</dbReference>
<name>A0ABN3JK93_9ACTN</name>
<dbReference type="EMBL" id="BAAARW010000020">
    <property type="protein sequence ID" value="GAA2432965.1"/>
    <property type="molecule type" value="Genomic_DNA"/>
</dbReference>
<dbReference type="InterPro" id="IPR027417">
    <property type="entry name" value="P-loop_NTPase"/>
</dbReference>
<dbReference type="PANTHER" id="PTHR10605:SF56">
    <property type="entry name" value="BIFUNCTIONAL HEPARAN SULFATE N-DEACETYLASE_N-SULFOTRANSFERASE"/>
    <property type="match status" value="1"/>
</dbReference>
<evidence type="ECO:0008006" key="4">
    <source>
        <dbReference type="Google" id="ProtNLM"/>
    </source>
</evidence>
<sequence>MKSGTTWWWTLLTGHPAIVSPREAQAAAQPRSHDPRTQQRQIYRAKEIDFFNHFGAVEDINPADYHRYFPRPDHTIAGEWTPRYIYDWWTPPMLKAVAAQAKLLVLLRDPLERLASALGFHRALSPHQHPATAINHQFHHALYGQQLHRLQDSFPREQILVLQYEQCVADPQGQARRTFEFLGVEPEAWQPDLAARRQVGPSFPKPELNQATREAFCRAIAPDITQLLRDFPEIDTTLWPSIDHLPLRCC</sequence>
<keyword evidence="3" id="KW-1185">Reference proteome</keyword>
<reference evidence="2 3" key="1">
    <citation type="journal article" date="2019" name="Int. J. Syst. Evol. Microbiol.">
        <title>The Global Catalogue of Microorganisms (GCM) 10K type strain sequencing project: providing services to taxonomists for standard genome sequencing and annotation.</title>
        <authorList>
            <consortium name="The Broad Institute Genomics Platform"/>
            <consortium name="The Broad Institute Genome Sequencing Center for Infectious Disease"/>
            <person name="Wu L."/>
            <person name="Ma J."/>
        </authorList>
    </citation>
    <scope>NUCLEOTIDE SEQUENCE [LARGE SCALE GENOMIC DNA]</scope>
    <source>
        <strain evidence="2 3">JCM 3325</strain>
    </source>
</reference>
<keyword evidence="1" id="KW-0808">Transferase</keyword>
<gene>
    <name evidence="2" type="ORF">GCM10010191_53710</name>
</gene>
<dbReference type="Gene3D" id="3.40.50.300">
    <property type="entry name" value="P-loop containing nucleotide triphosphate hydrolases"/>
    <property type="match status" value="1"/>
</dbReference>
<dbReference type="Proteomes" id="UP001501231">
    <property type="component" value="Unassembled WGS sequence"/>
</dbReference>
<accession>A0ABN3JK93</accession>
<dbReference type="Pfam" id="PF13469">
    <property type="entry name" value="Sulfotransfer_3"/>
    <property type="match status" value="1"/>
</dbReference>